<comment type="caution">
    <text evidence="1">The sequence shown here is derived from an EMBL/GenBank/DDBJ whole genome shotgun (WGS) entry which is preliminary data.</text>
</comment>
<organism evidence="1 2">
    <name type="scientific">Tsukamurella sputi</name>
    <dbReference type="NCBI Taxonomy" id="2591848"/>
    <lineage>
        <taxon>Bacteria</taxon>
        <taxon>Bacillati</taxon>
        <taxon>Actinomycetota</taxon>
        <taxon>Actinomycetes</taxon>
        <taxon>Mycobacteriales</taxon>
        <taxon>Tsukamurellaceae</taxon>
        <taxon>Tsukamurella</taxon>
    </lineage>
</organism>
<dbReference type="Proteomes" id="UP000319792">
    <property type="component" value="Unassembled WGS sequence"/>
</dbReference>
<sequence>MIHRLTVPGTWIDRIREGQQHVILAQARDYQAGDTIRLIDAEDKWKSTDRRIAHVLHDNLKLTGQHVALSLVDPLRERAESAEKSNAPLRGTITRLTRELKEARDA</sequence>
<proteinExistence type="predicted"/>
<keyword evidence="2" id="KW-1185">Reference proteome</keyword>
<dbReference type="RefSeq" id="WP_146434624.1">
    <property type="nucleotide sequence ID" value="NZ_VIGV01000004.1"/>
</dbReference>
<name>A0A5C5RL52_9ACTN</name>
<dbReference type="AlphaFoldDB" id="A0A5C5RL52"/>
<dbReference type="EMBL" id="VIGV01000004">
    <property type="protein sequence ID" value="TWS23193.1"/>
    <property type="molecule type" value="Genomic_DNA"/>
</dbReference>
<gene>
    <name evidence="1" type="ORF">FK268_12805</name>
</gene>
<evidence type="ECO:0000313" key="1">
    <source>
        <dbReference type="EMBL" id="TWS23193.1"/>
    </source>
</evidence>
<evidence type="ECO:0000313" key="2">
    <source>
        <dbReference type="Proteomes" id="UP000319792"/>
    </source>
</evidence>
<reference evidence="1 2" key="1">
    <citation type="submission" date="2019-08" db="EMBL/GenBank/DDBJ databases">
        <title>Tsukamurella conjunctivitidis sp. nov., Tsukamurella assacharolytica sp. nov. and Tsukamurella sputae sp. nov. isolated from patients with conjunctivitis, bacteraemia (lymphoma) and respiratory infection (sputum) in Hong Kong.</title>
        <authorList>
            <person name="Fok K.M.N."/>
            <person name="Fong J.Y.H."/>
        </authorList>
    </citation>
    <scope>NUCLEOTIDE SEQUENCE [LARGE SCALE GENOMIC DNA]</scope>
    <source>
        <strain evidence="1 2">HKU70</strain>
    </source>
</reference>
<accession>A0A5C5RL52</accession>
<protein>
    <submittedName>
        <fullName evidence="1">Uncharacterized protein</fullName>
    </submittedName>
</protein>